<dbReference type="RefSeq" id="WP_036179534.1">
    <property type="nucleotide sequence ID" value="NZ_AVCZ01000052.1"/>
</dbReference>
<dbReference type="CDD" id="cd01992">
    <property type="entry name" value="TilS_N"/>
    <property type="match status" value="1"/>
</dbReference>
<dbReference type="EMBL" id="JPVQ01000052">
    <property type="protein sequence ID" value="KGR89232.1"/>
    <property type="molecule type" value="Genomic_DNA"/>
</dbReference>
<dbReference type="OrthoDB" id="9807403at2"/>
<dbReference type="SUPFAM" id="SSF56037">
    <property type="entry name" value="PheT/TilS domain"/>
    <property type="match status" value="1"/>
</dbReference>
<dbReference type="PANTHER" id="PTHR43033">
    <property type="entry name" value="TRNA(ILE)-LYSIDINE SYNTHASE-RELATED"/>
    <property type="match status" value="1"/>
</dbReference>
<dbReference type="SUPFAM" id="SSF82829">
    <property type="entry name" value="MesJ substrate recognition domain-like"/>
    <property type="match status" value="1"/>
</dbReference>
<evidence type="ECO:0000259" key="9">
    <source>
        <dbReference type="SMART" id="SM00977"/>
    </source>
</evidence>
<dbReference type="InterPro" id="IPR012094">
    <property type="entry name" value="tRNA_Ile_lys_synt"/>
</dbReference>
<dbReference type="GO" id="GO:0032267">
    <property type="term" value="F:tRNA(Ile)-lysidine synthase activity"/>
    <property type="evidence" value="ECO:0007669"/>
    <property type="project" value="UniProtKB-EC"/>
</dbReference>
<sequence length="471" mass="54796">MVSFEKKVLNYINEHDLVEKGDRLLIACSGGIDSMGLLHLFHENARKLQVEISVAHVDHMLRGEISAEDRQFVEEFCKERNIPVYSKAVAIPEILKLEGGNSQAICRRERYAYFEEIMEQKAFTKLVTAHHADDQLESMLMSITKSGSIAGIKGMYPKRKFQDGYIIRPFLSVTKEEIKEYLSEKNGSYREDSSNAKDSYTRNRFRHHVIPLLKKENVNVPMNAVKLSEYIQQDDEFLTHLAYEKYKEIVEYNEHQVKLNVEAFTSEPVALQRRVILILLNYLYKDFYHVNSDILLKSILQLCHSEKGSGILYLPDQYIVNRRYEEALFLKGDHILSDNNLDERQLLFNEWNELKNGVRVYIGDVSHETKQNELGKSMQYYLSSKNFFAPFKIRPRKSGDRIALKGMAESKRLSRLFIDEKIPLSERDSWPILVDANEEVISVLGIRTSKNLSKNKRPQDDIKIIIEYNNV</sequence>
<feature type="domain" description="Lysidine-tRNA(Ile) synthetase C-terminal" evidence="9">
    <location>
        <begin position="391"/>
        <end position="464"/>
    </location>
</feature>
<dbReference type="NCBIfam" id="TIGR02432">
    <property type="entry name" value="lysidine_TilS_N"/>
    <property type="match status" value="1"/>
</dbReference>
<organism evidence="10 11">
    <name type="scientific">Ureibacillus massiliensis 4400831 = CIP 108448 = CCUG 49529</name>
    <dbReference type="NCBI Taxonomy" id="1211035"/>
    <lineage>
        <taxon>Bacteria</taxon>
        <taxon>Bacillati</taxon>
        <taxon>Bacillota</taxon>
        <taxon>Bacilli</taxon>
        <taxon>Bacillales</taxon>
        <taxon>Caryophanaceae</taxon>
        <taxon>Ureibacillus</taxon>
    </lineage>
</organism>
<comment type="similarity">
    <text evidence="8">Belongs to the tRNA(Ile)-lysidine synthase family.</text>
</comment>
<dbReference type="Gene3D" id="3.40.50.620">
    <property type="entry name" value="HUPs"/>
    <property type="match status" value="1"/>
</dbReference>
<comment type="caution">
    <text evidence="10">The sequence shown here is derived from an EMBL/GenBank/DDBJ whole genome shotgun (WGS) entry which is preliminary data.</text>
</comment>
<evidence type="ECO:0000256" key="5">
    <source>
        <dbReference type="ARBA" id="ARBA00022741"/>
    </source>
</evidence>
<keyword evidence="3 8" id="KW-0436">Ligase</keyword>
<keyword evidence="2 8" id="KW-0963">Cytoplasm</keyword>
<evidence type="ECO:0000256" key="7">
    <source>
        <dbReference type="ARBA" id="ARBA00048539"/>
    </source>
</evidence>
<keyword evidence="6 8" id="KW-0067">ATP-binding</keyword>
<comment type="domain">
    <text evidence="8">The N-terminal region contains the highly conserved SGGXDS motif, predicted to be a P-loop motif involved in ATP binding.</text>
</comment>
<accession>A0A0A3JQD9</accession>
<dbReference type="SMART" id="SM00977">
    <property type="entry name" value="TilS_C"/>
    <property type="match status" value="1"/>
</dbReference>
<evidence type="ECO:0000256" key="8">
    <source>
        <dbReference type="HAMAP-Rule" id="MF_01161"/>
    </source>
</evidence>
<name>A0A0A3JQD9_9BACL</name>
<dbReference type="InterPro" id="IPR011063">
    <property type="entry name" value="TilS/TtcA_N"/>
</dbReference>
<dbReference type="PANTHER" id="PTHR43033:SF1">
    <property type="entry name" value="TRNA(ILE)-LYSIDINE SYNTHASE-RELATED"/>
    <property type="match status" value="1"/>
</dbReference>
<dbReference type="GO" id="GO:0005524">
    <property type="term" value="F:ATP binding"/>
    <property type="evidence" value="ECO:0007669"/>
    <property type="project" value="UniProtKB-UniRule"/>
</dbReference>
<dbReference type="Pfam" id="PF01171">
    <property type="entry name" value="ATP_bind_3"/>
    <property type="match status" value="1"/>
</dbReference>
<evidence type="ECO:0000256" key="1">
    <source>
        <dbReference type="ARBA" id="ARBA00004496"/>
    </source>
</evidence>
<protein>
    <recommendedName>
        <fullName evidence="8">tRNA(Ile)-lysidine synthase</fullName>
        <ecNumber evidence="8">6.3.4.19</ecNumber>
    </recommendedName>
    <alternativeName>
        <fullName evidence="8">tRNA(Ile)-2-lysyl-cytidine synthase</fullName>
    </alternativeName>
    <alternativeName>
        <fullName evidence="8">tRNA(Ile)-lysidine synthetase</fullName>
    </alternativeName>
</protein>
<dbReference type="GO" id="GO:0006400">
    <property type="term" value="P:tRNA modification"/>
    <property type="evidence" value="ECO:0007669"/>
    <property type="project" value="UniProtKB-UniRule"/>
</dbReference>
<evidence type="ECO:0000313" key="10">
    <source>
        <dbReference type="EMBL" id="KGR89232.1"/>
    </source>
</evidence>
<dbReference type="NCBIfam" id="TIGR02433">
    <property type="entry name" value="lysidine_TilS_C"/>
    <property type="match status" value="1"/>
</dbReference>
<evidence type="ECO:0000256" key="6">
    <source>
        <dbReference type="ARBA" id="ARBA00022840"/>
    </source>
</evidence>
<dbReference type="GO" id="GO:0005737">
    <property type="term" value="C:cytoplasm"/>
    <property type="evidence" value="ECO:0007669"/>
    <property type="project" value="UniProtKB-SubCell"/>
</dbReference>
<keyword evidence="5 8" id="KW-0547">Nucleotide-binding</keyword>
<dbReference type="Gene3D" id="3.30.465.60">
    <property type="match status" value="1"/>
</dbReference>
<dbReference type="SUPFAM" id="SSF52402">
    <property type="entry name" value="Adenine nucleotide alpha hydrolases-like"/>
    <property type="match status" value="1"/>
</dbReference>
<dbReference type="HAMAP" id="MF_01161">
    <property type="entry name" value="tRNA_Ile_lys_synt"/>
    <property type="match status" value="1"/>
</dbReference>
<reference evidence="10 11" key="1">
    <citation type="submission" date="2014-02" db="EMBL/GenBank/DDBJ databases">
        <title>Draft genome sequence of Lysinibacillus massiliensis CCUG 49529.</title>
        <authorList>
            <person name="Zhang F."/>
            <person name="Wang G."/>
            <person name="Zhang L."/>
        </authorList>
    </citation>
    <scope>NUCLEOTIDE SEQUENCE [LARGE SCALE GENOMIC DNA]</scope>
    <source>
        <strain evidence="10 11">CCUG 49529</strain>
    </source>
</reference>
<dbReference type="EC" id="6.3.4.19" evidence="8"/>
<dbReference type="Pfam" id="PF11734">
    <property type="entry name" value="TilS_C"/>
    <property type="match status" value="1"/>
</dbReference>
<dbReference type="InterPro" id="IPR014729">
    <property type="entry name" value="Rossmann-like_a/b/a_fold"/>
</dbReference>
<proteinExistence type="inferred from homology"/>
<evidence type="ECO:0000256" key="4">
    <source>
        <dbReference type="ARBA" id="ARBA00022694"/>
    </source>
</evidence>
<comment type="subcellular location">
    <subcellularLocation>
        <location evidence="1 8">Cytoplasm</location>
    </subcellularLocation>
</comment>
<evidence type="ECO:0000256" key="3">
    <source>
        <dbReference type="ARBA" id="ARBA00022598"/>
    </source>
</evidence>
<dbReference type="Proteomes" id="UP000030595">
    <property type="component" value="Unassembled WGS sequence"/>
</dbReference>
<evidence type="ECO:0000256" key="2">
    <source>
        <dbReference type="ARBA" id="ARBA00022490"/>
    </source>
</evidence>
<keyword evidence="11" id="KW-1185">Reference proteome</keyword>
<dbReference type="AlphaFoldDB" id="A0A0A3JQD9"/>
<dbReference type="InterPro" id="IPR012795">
    <property type="entry name" value="tRNA_Ile_lys_synt_N"/>
</dbReference>
<evidence type="ECO:0000313" key="11">
    <source>
        <dbReference type="Proteomes" id="UP000030595"/>
    </source>
</evidence>
<comment type="catalytic activity">
    <reaction evidence="7 8">
        <text>cytidine(34) in tRNA(Ile2) + L-lysine + ATP = lysidine(34) in tRNA(Ile2) + AMP + diphosphate + H(+)</text>
        <dbReference type="Rhea" id="RHEA:43744"/>
        <dbReference type="Rhea" id="RHEA-COMP:10625"/>
        <dbReference type="Rhea" id="RHEA-COMP:10670"/>
        <dbReference type="ChEBI" id="CHEBI:15378"/>
        <dbReference type="ChEBI" id="CHEBI:30616"/>
        <dbReference type="ChEBI" id="CHEBI:32551"/>
        <dbReference type="ChEBI" id="CHEBI:33019"/>
        <dbReference type="ChEBI" id="CHEBI:82748"/>
        <dbReference type="ChEBI" id="CHEBI:83665"/>
        <dbReference type="ChEBI" id="CHEBI:456215"/>
        <dbReference type="EC" id="6.3.4.19"/>
    </reaction>
</comment>
<comment type="function">
    <text evidence="8">Ligates lysine onto the cytidine present at position 34 of the AUA codon-specific tRNA(Ile) that contains the anticodon CAU, in an ATP-dependent manner. Cytidine is converted to lysidine, thus changing the amino acid specificity of the tRNA from methionine to isoleucine.</text>
</comment>
<dbReference type="eggNOG" id="COG0037">
    <property type="taxonomic scope" value="Bacteria"/>
</dbReference>
<feature type="binding site" evidence="8">
    <location>
        <begin position="29"/>
        <end position="34"/>
    </location>
    <ligand>
        <name>ATP</name>
        <dbReference type="ChEBI" id="CHEBI:30616"/>
    </ligand>
</feature>
<dbReference type="InterPro" id="IPR012796">
    <property type="entry name" value="Lysidine-tRNA-synth_C"/>
</dbReference>
<gene>
    <name evidence="8" type="primary">tilS</name>
    <name evidence="10" type="ORF">CD30_17440</name>
</gene>
<keyword evidence="4 8" id="KW-0819">tRNA processing</keyword>